<organism evidence="1 2">
    <name type="scientific">Desmophyllum pertusum</name>
    <dbReference type="NCBI Taxonomy" id="174260"/>
    <lineage>
        <taxon>Eukaryota</taxon>
        <taxon>Metazoa</taxon>
        <taxon>Cnidaria</taxon>
        <taxon>Anthozoa</taxon>
        <taxon>Hexacorallia</taxon>
        <taxon>Scleractinia</taxon>
        <taxon>Caryophylliina</taxon>
        <taxon>Caryophylliidae</taxon>
        <taxon>Desmophyllum</taxon>
    </lineage>
</organism>
<gene>
    <name evidence="1" type="ORF">OS493_028518</name>
</gene>
<name>A0A9X0CVX2_9CNID</name>
<proteinExistence type="predicted"/>
<reference evidence="1" key="1">
    <citation type="submission" date="2023-01" db="EMBL/GenBank/DDBJ databases">
        <title>Genome assembly of the deep-sea coral Lophelia pertusa.</title>
        <authorList>
            <person name="Herrera S."/>
            <person name="Cordes E."/>
        </authorList>
    </citation>
    <scope>NUCLEOTIDE SEQUENCE</scope>
    <source>
        <strain evidence="1">USNM1676648</strain>
        <tissue evidence="1">Polyp</tissue>
    </source>
</reference>
<protein>
    <submittedName>
        <fullName evidence="1">Uncharacterized protein</fullName>
    </submittedName>
</protein>
<comment type="caution">
    <text evidence="1">The sequence shown here is derived from an EMBL/GenBank/DDBJ whole genome shotgun (WGS) entry which is preliminary data.</text>
</comment>
<dbReference type="OrthoDB" id="5989491at2759"/>
<dbReference type="AlphaFoldDB" id="A0A9X0CVX2"/>
<evidence type="ECO:0000313" key="1">
    <source>
        <dbReference type="EMBL" id="KAJ7377535.1"/>
    </source>
</evidence>
<keyword evidence="2" id="KW-1185">Reference proteome</keyword>
<sequence>MAACRSFLYLLQGAKVAEELEGMAMQDDISLLLYGNQYLSLANKSKAIQCVLFHQVFESRRDQISDLMDGLNTLDILQLLRANNACLSLVFPLQYEVSISESDVLATLEYSQDQSDQEKEVALWFNQYVKYLGGAGDNADSPGFGNTNRRNFQLTVFLTSVFNNHESYLVHLMGR</sequence>
<dbReference type="EMBL" id="MU826377">
    <property type="protein sequence ID" value="KAJ7377535.1"/>
    <property type="molecule type" value="Genomic_DNA"/>
</dbReference>
<accession>A0A9X0CVX2</accession>
<dbReference type="Proteomes" id="UP001163046">
    <property type="component" value="Unassembled WGS sequence"/>
</dbReference>
<evidence type="ECO:0000313" key="2">
    <source>
        <dbReference type="Proteomes" id="UP001163046"/>
    </source>
</evidence>